<dbReference type="GO" id="GO:0046654">
    <property type="term" value="P:tetrahydrofolate biosynthetic process"/>
    <property type="evidence" value="ECO:0007669"/>
    <property type="project" value="TreeGrafter"/>
</dbReference>
<dbReference type="InterPro" id="IPR045031">
    <property type="entry name" value="DHP_synth-like"/>
</dbReference>
<dbReference type="PANTHER" id="PTHR20941:SF1">
    <property type="entry name" value="FOLIC ACID SYNTHESIS PROTEIN FOL1"/>
    <property type="match status" value="1"/>
</dbReference>
<comment type="pathway">
    <text evidence="3">Cofactor biosynthesis; tetrahydrofolate biosynthesis; 7,8-dihydrofolate from 2-amino-4-hydroxy-6-hydroxymethyl-7,8-dihydropteridine diphosphate and 4-aminobenzoate: step 1/2.</text>
</comment>
<dbReference type="PROSITE" id="PS00793">
    <property type="entry name" value="DHPS_2"/>
    <property type="match status" value="1"/>
</dbReference>
<evidence type="ECO:0000256" key="8">
    <source>
        <dbReference type="ARBA" id="ARBA00022909"/>
    </source>
</evidence>
<evidence type="ECO:0000259" key="9">
    <source>
        <dbReference type="PROSITE" id="PS50972"/>
    </source>
</evidence>
<evidence type="ECO:0000256" key="5">
    <source>
        <dbReference type="ARBA" id="ARBA00022679"/>
    </source>
</evidence>
<evidence type="ECO:0000256" key="2">
    <source>
        <dbReference type="ARBA" id="ARBA00001946"/>
    </source>
</evidence>
<organism evidence="10 11">
    <name type="scientific">Candidatus Methanomassiliicoccus intestinalis</name>
    <dbReference type="NCBI Taxonomy" id="1406512"/>
    <lineage>
        <taxon>Archaea</taxon>
        <taxon>Methanobacteriati</taxon>
        <taxon>Thermoplasmatota</taxon>
        <taxon>Thermoplasmata</taxon>
        <taxon>Methanomassiliicoccales</taxon>
        <taxon>Methanomassiliicoccaceae</taxon>
        <taxon>Methanomassiliicoccus</taxon>
    </lineage>
</organism>
<comment type="caution">
    <text evidence="10">The sequence shown here is derived from an EMBL/GenBank/DDBJ whole genome shotgun (WGS) entry which is preliminary data.</text>
</comment>
<evidence type="ECO:0000256" key="1">
    <source>
        <dbReference type="ARBA" id="ARBA00000012"/>
    </source>
</evidence>
<evidence type="ECO:0000256" key="3">
    <source>
        <dbReference type="ARBA" id="ARBA00004763"/>
    </source>
</evidence>
<dbReference type="InterPro" id="IPR006390">
    <property type="entry name" value="DHP_synth_dom"/>
</dbReference>
<dbReference type="NCBIfam" id="TIGR01496">
    <property type="entry name" value="DHPS"/>
    <property type="match status" value="1"/>
</dbReference>
<name>A0A8J8TEE4_9ARCH</name>
<dbReference type="Proteomes" id="UP000752814">
    <property type="component" value="Unassembled WGS sequence"/>
</dbReference>
<dbReference type="InterPro" id="IPR011005">
    <property type="entry name" value="Dihydropteroate_synth-like_sf"/>
</dbReference>
<proteinExistence type="predicted"/>
<dbReference type="SUPFAM" id="SSF51717">
    <property type="entry name" value="Dihydropteroate synthetase-like"/>
    <property type="match status" value="1"/>
</dbReference>
<comment type="cofactor">
    <cofactor evidence="2">
        <name>Mg(2+)</name>
        <dbReference type="ChEBI" id="CHEBI:18420"/>
    </cofactor>
</comment>
<dbReference type="GO" id="GO:0046872">
    <property type="term" value="F:metal ion binding"/>
    <property type="evidence" value="ECO:0007669"/>
    <property type="project" value="UniProtKB-KW"/>
</dbReference>
<dbReference type="RefSeq" id="WP_400195416.1">
    <property type="nucleotide sequence ID" value="NZ_CAYAYJ010000014.1"/>
</dbReference>
<dbReference type="GO" id="GO:0004156">
    <property type="term" value="F:dihydropteroate synthase activity"/>
    <property type="evidence" value="ECO:0007669"/>
    <property type="project" value="UniProtKB-EC"/>
</dbReference>
<evidence type="ECO:0000256" key="4">
    <source>
        <dbReference type="ARBA" id="ARBA00012458"/>
    </source>
</evidence>
<dbReference type="InterPro" id="IPR000489">
    <property type="entry name" value="Pterin-binding_dom"/>
</dbReference>
<dbReference type="EC" id="2.5.1.15" evidence="4"/>
<dbReference type="AlphaFoldDB" id="A0A8J8TEE4"/>
<dbReference type="Pfam" id="PF00809">
    <property type="entry name" value="Pterin_bind"/>
    <property type="match status" value="1"/>
</dbReference>
<feature type="domain" description="Pterin-binding" evidence="9">
    <location>
        <begin position="14"/>
        <end position="267"/>
    </location>
</feature>
<evidence type="ECO:0000313" key="10">
    <source>
        <dbReference type="EMBL" id="TQS81655.1"/>
    </source>
</evidence>
<evidence type="ECO:0000256" key="6">
    <source>
        <dbReference type="ARBA" id="ARBA00022723"/>
    </source>
</evidence>
<dbReference type="GO" id="GO:0005829">
    <property type="term" value="C:cytosol"/>
    <property type="evidence" value="ECO:0007669"/>
    <property type="project" value="TreeGrafter"/>
</dbReference>
<dbReference type="PROSITE" id="PS00792">
    <property type="entry name" value="DHPS_1"/>
    <property type="match status" value="1"/>
</dbReference>
<sequence length="275" mass="29701">MKSNIFLSSSSKKPLVMGILNVTPDSFSDGGRHLDFKRAQVHAERMLDEGADIIDIGGESTRPGSLPVSVDEELKRVIPILKQIADSCDVPISVDTRKAEVAEAALEAGASIINDVSGFSNDMMELIASSGAKAVLMHSLWDPDVMQKNVCSGTYSDVISDMLVWAEQRIFAAEEFGVKRSQLIFDPGIGFGKLSSHNLEIIRRCSELKSIGLPLLIGASRKNFIGELTKKPPSERLGGSLAVVAAVYGCADIVRVHDVTETVDLVKVLDAIQDY</sequence>
<dbReference type="PANTHER" id="PTHR20941">
    <property type="entry name" value="FOLATE SYNTHESIS PROTEINS"/>
    <property type="match status" value="1"/>
</dbReference>
<reference evidence="10" key="1">
    <citation type="submission" date="2016-03" db="EMBL/GenBank/DDBJ databases">
        <authorList>
            <person name="Borrel G."/>
            <person name="Mccann A."/>
            <person name="O'Toole P.W."/>
        </authorList>
    </citation>
    <scope>NUCLEOTIDE SEQUENCE</scope>
    <source>
        <strain evidence="10">183</strain>
    </source>
</reference>
<protein>
    <recommendedName>
        <fullName evidence="4">dihydropteroate synthase</fullName>
        <ecNumber evidence="4">2.5.1.15</ecNumber>
    </recommendedName>
</protein>
<evidence type="ECO:0000313" key="11">
    <source>
        <dbReference type="Proteomes" id="UP000752814"/>
    </source>
</evidence>
<dbReference type="GO" id="GO:0046656">
    <property type="term" value="P:folic acid biosynthetic process"/>
    <property type="evidence" value="ECO:0007669"/>
    <property type="project" value="UniProtKB-KW"/>
</dbReference>
<gene>
    <name evidence="10" type="ORF">A3207_04105</name>
</gene>
<evidence type="ECO:0000256" key="7">
    <source>
        <dbReference type="ARBA" id="ARBA00022842"/>
    </source>
</evidence>
<comment type="catalytic activity">
    <reaction evidence="1">
        <text>(7,8-dihydropterin-6-yl)methyl diphosphate + 4-aminobenzoate = 7,8-dihydropteroate + diphosphate</text>
        <dbReference type="Rhea" id="RHEA:19949"/>
        <dbReference type="ChEBI" id="CHEBI:17836"/>
        <dbReference type="ChEBI" id="CHEBI:17839"/>
        <dbReference type="ChEBI" id="CHEBI:33019"/>
        <dbReference type="ChEBI" id="CHEBI:72950"/>
        <dbReference type="EC" id="2.5.1.15"/>
    </reaction>
</comment>
<accession>A0A8J8TEE4</accession>
<dbReference type="EMBL" id="LVVT01000022">
    <property type="protein sequence ID" value="TQS81655.1"/>
    <property type="molecule type" value="Genomic_DNA"/>
</dbReference>
<dbReference type="FunFam" id="3.20.20.20:FF:000006">
    <property type="entry name" value="Dihydropteroate synthase"/>
    <property type="match status" value="1"/>
</dbReference>
<dbReference type="CDD" id="cd00739">
    <property type="entry name" value="DHPS"/>
    <property type="match status" value="1"/>
</dbReference>
<keyword evidence="5" id="KW-0808">Transferase</keyword>
<keyword evidence="6" id="KW-0479">Metal-binding</keyword>
<keyword evidence="7" id="KW-0460">Magnesium</keyword>
<dbReference type="PROSITE" id="PS50972">
    <property type="entry name" value="PTERIN_BINDING"/>
    <property type="match status" value="1"/>
</dbReference>
<dbReference type="Gene3D" id="3.20.20.20">
    <property type="entry name" value="Dihydropteroate synthase-like"/>
    <property type="match status" value="1"/>
</dbReference>
<keyword evidence="8" id="KW-0289">Folate biosynthesis</keyword>